<keyword evidence="5" id="KW-1185">Reference proteome</keyword>
<comment type="similarity">
    <text evidence="1">Belongs to the bacterial sugar transferase family.</text>
</comment>
<evidence type="ECO:0000313" key="4">
    <source>
        <dbReference type="EMBL" id="MFD2628858.1"/>
    </source>
</evidence>
<feature type="transmembrane region" description="Helical" evidence="2">
    <location>
        <begin position="28"/>
        <end position="52"/>
    </location>
</feature>
<comment type="caution">
    <text evidence="4">The sequence shown here is derived from an EMBL/GenBank/DDBJ whole genome shotgun (WGS) entry which is preliminary data.</text>
</comment>
<dbReference type="Pfam" id="PF02397">
    <property type="entry name" value="Bac_transf"/>
    <property type="match status" value="1"/>
</dbReference>
<name>A0ABW5PZX2_9BACI</name>
<dbReference type="RefSeq" id="WP_379561610.1">
    <property type="nucleotide sequence ID" value="NZ_CP085256.1"/>
</dbReference>
<dbReference type="Proteomes" id="UP001597451">
    <property type="component" value="Unassembled WGS sequence"/>
</dbReference>
<evidence type="ECO:0000259" key="3">
    <source>
        <dbReference type="Pfam" id="PF02397"/>
    </source>
</evidence>
<accession>A0ABW5PZX2</accession>
<keyword evidence="2" id="KW-1133">Transmembrane helix</keyword>
<proteinExistence type="inferred from homology"/>
<evidence type="ECO:0000313" key="5">
    <source>
        <dbReference type="Proteomes" id="UP001597451"/>
    </source>
</evidence>
<keyword evidence="2" id="KW-0812">Transmembrane</keyword>
<feature type="domain" description="Bacterial sugar transferase" evidence="3">
    <location>
        <begin position="25"/>
        <end position="215"/>
    </location>
</feature>
<dbReference type="GO" id="GO:0016740">
    <property type="term" value="F:transferase activity"/>
    <property type="evidence" value="ECO:0007669"/>
    <property type="project" value="UniProtKB-KW"/>
</dbReference>
<sequence length="217" mass="26008">MELQRYESRISKPSTEKKRMYKIVKRTADILMSFLLLLLFTPVILIISYIIYRKEGSPVIARSPKVGVREREFLLYEFRIYTHPSRVITAFPHPATMSRTKYRRQQLVRDNQQVLTPIGKTLKKYKLYKLPQLWNVLVGDMSFVGPVPVDRETVLTYNQYEYRRMTMKPGITGFTRAYTPDLRKDLKIDQDLYYMKYRSLKMDFIILIRSIRRFLTK</sequence>
<dbReference type="EMBL" id="JBHUMX010000020">
    <property type="protein sequence ID" value="MFD2628858.1"/>
    <property type="molecule type" value="Genomic_DNA"/>
</dbReference>
<protein>
    <submittedName>
        <fullName evidence="4">Sugar transferase</fullName>
    </submittedName>
</protein>
<dbReference type="PANTHER" id="PTHR30576:SF0">
    <property type="entry name" value="UNDECAPRENYL-PHOSPHATE N-ACETYLGALACTOSAMINYL 1-PHOSPHATE TRANSFERASE-RELATED"/>
    <property type="match status" value="1"/>
</dbReference>
<reference evidence="5" key="1">
    <citation type="journal article" date="2019" name="Int. J. Syst. Evol. Microbiol.">
        <title>The Global Catalogue of Microorganisms (GCM) 10K type strain sequencing project: providing services to taxonomists for standard genome sequencing and annotation.</title>
        <authorList>
            <consortium name="The Broad Institute Genomics Platform"/>
            <consortium name="The Broad Institute Genome Sequencing Center for Infectious Disease"/>
            <person name="Wu L."/>
            <person name="Ma J."/>
        </authorList>
    </citation>
    <scope>NUCLEOTIDE SEQUENCE [LARGE SCALE GENOMIC DNA]</scope>
    <source>
        <strain evidence="5">TISTR 1858</strain>
    </source>
</reference>
<evidence type="ECO:0000256" key="1">
    <source>
        <dbReference type="ARBA" id="ARBA00006464"/>
    </source>
</evidence>
<keyword evidence="4" id="KW-0808">Transferase</keyword>
<gene>
    <name evidence="4" type="ORF">ACFSUN_08665</name>
</gene>
<evidence type="ECO:0000256" key="2">
    <source>
        <dbReference type="SAM" id="Phobius"/>
    </source>
</evidence>
<dbReference type="PANTHER" id="PTHR30576">
    <property type="entry name" value="COLANIC BIOSYNTHESIS UDP-GLUCOSE LIPID CARRIER TRANSFERASE"/>
    <property type="match status" value="1"/>
</dbReference>
<dbReference type="InterPro" id="IPR003362">
    <property type="entry name" value="Bact_transf"/>
</dbReference>
<organism evidence="4 5">
    <name type="scientific">Oceanobacillus kapialis</name>
    <dbReference type="NCBI Taxonomy" id="481353"/>
    <lineage>
        <taxon>Bacteria</taxon>
        <taxon>Bacillati</taxon>
        <taxon>Bacillota</taxon>
        <taxon>Bacilli</taxon>
        <taxon>Bacillales</taxon>
        <taxon>Bacillaceae</taxon>
        <taxon>Oceanobacillus</taxon>
    </lineage>
</organism>
<keyword evidence="2" id="KW-0472">Membrane</keyword>